<reference evidence="1" key="1">
    <citation type="journal article" date="2016" name="Sci. Rep.">
        <title>Genomics of high molecular weight plasmids isolated from an on-farm biopurification system.</title>
        <authorList>
            <person name="Martini M.C."/>
            <person name="Wibberg D."/>
            <person name="Lozano M."/>
            <person name="Torres Tejerizo G."/>
            <person name="Albicoro F.J."/>
            <person name="Jaenicke S."/>
            <person name="van Elsas J.D."/>
            <person name="Petroni A."/>
            <person name="Garcillan-Barcia M.P."/>
            <person name="de la Cruz F."/>
            <person name="Schluter A."/>
            <person name="Puhler A."/>
            <person name="Pistorio M."/>
            <person name="Lagares A."/>
            <person name="Del Papa M.F."/>
        </authorList>
    </citation>
    <scope>NUCLEOTIDE SEQUENCE</scope>
    <source>
        <plasmid evidence="1">pMC2</plasmid>
    </source>
</reference>
<dbReference type="AlphaFoldDB" id="A0A1A7GDW7"/>
<protein>
    <recommendedName>
        <fullName evidence="2">GntR family transcriptional regulator</fullName>
    </recommendedName>
</protein>
<proteinExistence type="predicted"/>
<organism evidence="1">
    <name type="scientific">biofilter metagenome</name>
    <dbReference type="NCBI Taxonomy" id="1070537"/>
    <lineage>
        <taxon>unclassified sequences</taxon>
        <taxon>metagenomes</taxon>
        <taxon>ecological metagenomes</taxon>
    </lineage>
</organism>
<dbReference type="EMBL" id="LT158602">
    <property type="protein sequence ID" value="CVK35509.1"/>
    <property type="molecule type" value="Genomic_DNA"/>
</dbReference>
<sequence>MRPAGEIRQALLDAARTLVTADWAPTQRELAEHAGVSYDAARGTVRDMVRAKALRVVRTRRVAYRNKPVAEYVPVDKGAAIERVELDSVMQSWAALA</sequence>
<evidence type="ECO:0008006" key="2">
    <source>
        <dbReference type="Google" id="ProtNLM"/>
    </source>
</evidence>
<evidence type="ECO:0000313" key="1">
    <source>
        <dbReference type="EMBL" id="CVK35509.1"/>
    </source>
</evidence>
<keyword evidence="1" id="KW-0614">Plasmid</keyword>
<name>A0A1A7GDW7_9ZZZZ</name>
<geneLocation type="plasmid" evidence="1">
    <name>pMC2</name>
</geneLocation>
<gene>
    <name evidence="1" type="ORF">MCM2015_pMC2_17</name>
</gene>
<accession>A0A1A7GDW7</accession>